<accession>A0ABT6RZG0</accession>
<evidence type="ECO:0000313" key="6">
    <source>
        <dbReference type="EMBL" id="MDI3389797.1"/>
    </source>
</evidence>
<dbReference type="Pfam" id="PF01040">
    <property type="entry name" value="UbiA"/>
    <property type="match status" value="1"/>
</dbReference>
<dbReference type="PANTHER" id="PTHR42723:SF1">
    <property type="entry name" value="CHLOROPHYLL SYNTHASE, CHLOROPLASTIC"/>
    <property type="match status" value="1"/>
</dbReference>
<evidence type="ECO:0000256" key="2">
    <source>
        <dbReference type="ARBA" id="ARBA00022692"/>
    </source>
</evidence>
<feature type="transmembrane region" description="Helical" evidence="5">
    <location>
        <begin position="157"/>
        <end position="176"/>
    </location>
</feature>
<evidence type="ECO:0000313" key="7">
    <source>
        <dbReference type="Proteomes" id="UP001224661"/>
    </source>
</evidence>
<feature type="transmembrane region" description="Helical" evidence="5">
    <location>
        <begin position="131"/>
        <end position="151"/>
    </location>
</feature>
<dbReference type="EMBL" id="JASCIR010000033">
    <property type="protein sequence ID" value="MDI3389797.1"/>
    <property type="molecule type" value="Genomic_DNA"/>
</dbReference>
<dbReference type="Proteomes" id="UP001224661">
    <property type="component" value="Unassembled WGS sequence"/>
</dbReference>
<keyword evidence="2 5" id="KW-0812">Transmembrane</keyword>
<evidence type="ECO:0000256" key="3">
    <source>
        <dbReference type="ARBA" id="ARBA00022989"/>
    </source>
</evidence>
<feature type="transmembrane region" description="Helical" evidence="5">
    <location>
        <begin position="232"/>
        <end position="250"/>
    </location>
</feature>
<dbReference type="PANTHER" id="PTHR42723">
    <property type="entry name" value="CHLOROPHYLL SYNTHASE"/>
    <property type="match status" value="1"/>
</dbReference>
<keyword evidence="3 5" id="KW-1133">Transmembrane helix</keyword>
<proteinExistence type="predicted"/>
<feature type="transmembrane region" description="Helical" evidence="5">
    <location>
        <begin position="41"/>
        <end position="60"/>
    </location>
</feature>
<evidence type="ECO:0000256" key="1">
    <source>
        <dbReference type="ARBA" id="ARBA00004141"/>
    </source>
</evidence>
<gene>
    <name evidence="6" type="ORF">QIS99_26935</name>
</gene>
<comment type="subcellular location">
    <subcellularLocation>
        <location evidence="1">Membrane</location>
        <topology evidence="1">Multi-pass membrane protein</topology>
    </subcellularLocation>
</comment>
<dbReference type="Gene3D" id="1.10.357.140">
    <property type="entry name" value="UbiA prenyltransferase"/>
    <property type="match status" value="1"/>
</dbReference>
<comment type="caution">
    <text evidence="6">The sequence shown here is derived from an EMBL/GenBank/DDBJ whole genome shotgun (WGS) entry which is preliminary data.</text>
</comment>
<feature type="transmembrane region" description="Helical" evidence="5">
    <location>
        <begin position="204"/>
        <end position="226"/>
    </location>
</feature>
<evidence type="ECO:0000256" key="5">
    <source>
        <dbReference type="SAM" id="Phobius"/>
    </source>
</evidence>
<feature type="transmembrane region" description="Helical" evidence="5">
    <location>
        <begin position="262"/>
        <end position="284"/>
    </location>
</feature>
<keyword evidence="4 5" id="KW-0472">Membrane</keyword>
<organism evidence="6 7">
    <name type="scientific">Streptomyces solicavernae</name>
    <dbReference type="NCBI Taxonomy" id="3043614"/>
    <lineage>
        <taxon>Bacteria</taxon>
        <taxon>Bacillati</taxon>
        <taxon>Actinomycetota</taxon>
        <taxon>Actinomycetes</taxon>
        <taxon>Kitasatosporales</taxon>
        <taxon>Streptomycetaceae</taxon>
        <taxon>Streptomyces</taxon>
    </lineage>
</organism>
<sequence length="288" mass="30006">MHLSLVEARPVVQIVFLMRFVVGAAFSSQDLAEGPHLAVGVLVWWLAMVAAYLVNGVLDVKEDRANGSSRPIARGDLPERTAAVLTAVVAAGSLLLSLCVPGLTLWVALFLLLGWLYSAPPFPAKRWSSTCAVVVFGLGWTSFASGAAAVGGELSPAGMVFATVMSAWMALVGAVVKDLGDVEGDAVGGRRTVAVRYGAARARAVAVTGALLVGTGGVLAALAWAPLTLAEAVPVVIGAVCMMVQIVRTARAANVDKRTHRSAYRVFMRTQFAANLTMMLALLLHGPA</sequence>
<reference evidence="6 7" key="1">
    <citation type="submission" date="2023-05" db="EMBL/GenBank/DDBJ databases">
        <title>Draft genome sequence of Streptomyces sp. B-S-A8 isolated from a cave soil in Thailand.</title>
        <authorList>
            <person name="Chamroensaksri N."/>
            <person name="Muangham S."/>
        </authorList>
    </citation>
    <scope>NUCLEOTIDE SEQUENCE [LARGE SCALE GENOMIC DNA]</scope>
    <source>
        <strain evidence="6 7">B-S-A8</strain>
    </source>
</reference>
<evidence type="ECO:0000256" key="4">
    <source>
        <dbReference type="ARBA" id="ARBA00023136"/>
    </source>
</evidence>
<dbReference type="InterPro" id="IPR050475">
    <property type="entry name" value="Prenyltransferase_related"/>
</dbReference>
<feature type="transmembrane region" description="Helical" evidence="5">
    <location>
        <begin position="12"/>
        <end position="29"/>
    </location>
</feature>
<dbReference type="RefSeq" id="WP_282516270.1">
    <property type="nucleotide sequence ID" value="NZ_JASCIR010000033.1"/>
</dbReference>
<feature type="transmembrane region" description="Helical" evidence="5">
    <location>
        <begin position="103"/>
        <end position="119"/>
    </location>
</feature>
<keyword evidence="7" id="KW-1185">Reference proteome</keyword>
<protein>
    <submittedName>
        <fullName evidence="6">UbiA family prenyltransferase</fullName>
    </submittedName>
</protein>
<name>A0ABT6RZG0_9ACTN</name>
<dbReference type="InterPro" id="IPR000537">
    <property type="entry name" value="UbiA_prenyltransferase"/>
</dbReference>
<dbReference type="InterPro" id="IPR044878">
    <property type="entry name" value="UbiA_sf"/>
</dbReference>